<dbReference type="InParanoid" id="A9UZA4"/>
<name>A9UZA4_MONBE</name>
<keyword evidence="3" id="KW-1185">Reference proteome</keyword>
<evidence type="ECO:0000256" key="1">
    <source>
        <dbReference type="SAM" id="MobiDB-lite"/>
    </source>
</evidence>
<evidence type="ECO:0000313" key="3">
    <source>
        <dbReference type="Proteomes" id="UP000001357"/>
    </source>
</evidence>
<feature type="region of interest" description="Disordered" evidence="1">
    <location>
        <begin position="1"/>
        <end position="38"/>
    </location>
</feature>
<protein>
    <submittedName>
        <fullName evidence="2">Uncharacterized protein</fullName>
    </submittedName>
</protein>
<reference evidence="2 3" key="1">
    <citation type="journal article" date="2008" name="Nature">
        <title>The genome of the choanoflagellate Monosiga brevicollis and the origin of metazoans.</title>
        <authorList>
            <consortium name="JGI Sequencing"/>
            <person name="King N."/>
            <person name="Westbrook M.J."/>
            <person name="Young S.L."/>
            <person name="Kuo A."/>
            <person name="Abedin M."/>
            <person name="Chapman J."/>
            <person name="Fairclough S."/>
            <person name="Hellsten U."/>
            <person name="Isogai Y."/>
            <person name="Letunic I."/>
            <person name="Marr M."/>
            <person name="Pincus D."/>
            <person name="Putnam N."/>
            <person name="Rokas A."/>
            <person name="Wright K.J."/>
            <person name="Zuzow R."/>
            <person name="Dirks W."/>
            <person name="Good M."/>
            <person name="Goodstein D."/>
            <person name="Lemons D."/>
            <person name="Li W."/>
            <person name="Lyons J.B."/>
            <person name="Morris A."/>
            <person name="Nichols S."/>
            <person name="Richter D.J."/>
            <person name="Salamov A."/>
            <person name="Bork P."/>
            <person name="Lim W.A."/>
            <person name="Manning G."/>
            <person name="Miller W.T."/>
            <person name="McGinnis W."/>
            <person name="Shapiro H."/>
            <person name="Tjian R."/>
            <person name="Grigoriev I.V."/>
            <person name="Rokhsar D."/>
        </authorList>
    </citation>
    <scope>NUCLEOTIDE SEQUENCE [LARGE SCALE GENOMIC DNA]</scope>
    <source>
        <strain evidence="3">MX1 / ATCC 50154</strain>
    </source>
</reference>
<dbReference type="AlphaFoldDB" id="A9UZA4"/>
<gene>
    <name evidence="2" type="ORF">MONBRDRAFT_37051</name>
</gene>
<dbReference type="Proteomes" id="UP000001357">
    <property type="component" value="Unassembled WGS sequence"/>
</dbReference>
<dbReference type="EMBL" id="CH991551">
    <property type="protein sequence ID" value="EDQ89197.1"/>
    <property type="molecule type" value="Genomic_DNA"/>
</dbReference>
<feature type="compositionally biased region" description="Polar residues" evidence="1">
    <location>
        <begin position="1"/>
        <end position="12"/>
    </location>
</feature>
<organism evidence="2 3">
    <name type="scientific">Monosiga brevicollis</name>
    <name type="common">Choanoflagellate</name>
    <dbReference type="NCBI Taxonomy" id="81824"/>
    <lineage>
        <taxon>Eukaryota</taxon>
        <taxon>Choanoflagellata</taxon>
        <taxon>Craspedida</taxon>
        <taxon>Salpingoecidae</taxon>
        <taxon>Monosiga</taxon>
    </lineage>
</organism>
<proteinExistence type="predicted"/>
<dbReference type="KEGG" id="mbr:MONBRDRAFT_37051"/>
<dbReference type="GeneID" id="5891074"/>
<feature type="compositionally biased region" description="Basic and acidic residues" evidence="1">
    <location>
        <begin position="21"/>
        <end position="34"/>
    </location>
</feature>
<feature type="compositionally biased region" description="Basic and acidic residues" evidence="1">
    <location>
        <begin position="130"/>
        <end position="143"/>
    </location>
</feature>
<evidence type="ECO:0000313" key="2">
    <source>
        <dbReference type="EMBL" id="EDQ89197.1"/>
    </source>
</evidence>
<feature type="region of interest" description="Disordered" evidence="1">
    <location>
        <begin position="113"/>
        <end position="145"/>
    </location>
</feature>
<sequence>MWGFFSSRQTPANRDAGALEGRPRRTVEGQRGPRDASALEGRLQRMEESQQTLLAGINTLDDRLRQMEIIVKAVLSSQHSESNVTLPRVIDEQEGQASDPRPGLLFEATASLERTHQTQQPRTFGDQGTADDKHPSSKPETREQGVQCALRVEAQSGPSHPLSLGCQAAQQEIGLRECKSLPAAAASSSFVLPQRKPVALWRMNWSLTLNMPVLELPVEGDTSAHALAAVLSAEKATLRDDAQRMIVLSNAESRLGQNLQKMERLCRTGLPGGPHGAVRICLALLVQETPKGSMDYICNHTPTPTPPNWPSCIVVLYINSHGQLHPGEANASGLQRLNQWLAL</sequence>
<dbReference type="RefSeq" id="XP_001745773.1">
    <property type="nucleotide sequence ID" value="XM_001745721.1"/>
</dbReference>
<accession>A9UZA4</accession>